<dbReference type="InterPro" id="IPR013879">
    <property type="entry name" value="DUF1761"/>
</dbReference>
<accession>A0A5F1XYE6</accession>
<dbReference type="EMBL" id="NPDP01000001">
    <property type="protein sequence ID" value="PJZ31833.1"/>
    <property type="molecule type" value="Genomic_DNA"/>
</dbReference>
<name>A0A5F1XYE6_9LEPT</name>
<organism evidence="2 5">
    <name type="scientific">Leptospira kmetyi</name>
    <dbReference type="NCBI Taxonomy" id="408139"/>
    <lineage>
        <taxon>Bacteria</taxon>
        <taxon>Pseudomonadati</taxon>
        <taxon>Spirochaetota</taxon>
        <taxon>Spirochaetia</taxon>
        <taxon>Leptospirales</taxon>
        <taxon>Leptospiraceae</taxon>
        <taxon>Leptospira</taxon>
    </lineage>
</organism>
<dbReference type="EMBL" id="CP033614">
    <property type="protein sequence ID" value="AYV57111.1"/>
    <property type="molecule type" value="Genomic_DNA"/>
</dbReference>
<dbReference type="KEGG" id="lkm:EFP84_17415"/>
<proteinExistence type="predicted"/>
<reference evidence="2 5" key="2">
    <citation type="submission" date="2018-11" db="EMBL/GenBank/DDBJ databases">
        <title>Complete genome sequence of Leptospira kmetyi isolate LS 001/16 from soil sample associated with a leptospirosis patient in Kelantan.</title>
        <authorList>
            <person name="Muhammad Yusoff F."/>
            <person name="Muhammad Yusoff S."/>
            <person name="Ahmad M.N."/>
            <person name="Yusof N.Y."/>
            <person name="Aziah I."/>
        </authorList>
    </citation>
    <scope>NUCLEOTIDE SEQUENCE [LARGE SCALE GENOMIC DNA]</scope>
    <source>
        <strain evidence="2 5">LS 001/16</strain>
    </source>
</reference>
<keyword evidence="1" id="KW-1133">Transmembrane helix</keyword>
<keyword evidence="1" id="KW-0812">Transmembrane</keyword>
<dbReference type="Proteomes" id="UP000276407">
    <property type="component" value="Chromosome 1"/>
</dbReference>
<evidence type="ECO:0000313" key="3">
    <source>
        <dbReference type="EMBL" id="PJZ31833.1"/>
    </source>
</evidence>
<sequence length="132" mass="14780">MDEGFIAPIVSGIAGFICAFVFSGPVYFALSKYFDFPKQEAVQNVGFKVFLNFSVFIVTAFSLWIVLGNITVLNVLQGQFIAFIIWLGFIFTSSSIDVIWKEKPIKLWVFESVSSCITIQVLCFVLLLLSGR</sequence>
<dbReference type="Pfam" id="PF08570">
    <property type="entry name" value="DUF1761"/>
    <property type="match status" value="1"/>
</dbReference>
<reference evidence="3 4" key="1">
    <citation type="submission" date="2017-07" db="EMBL/GenBank/DDBJ databases">
        <title>Leptospira spp. isolated from tropical soils.</title>
        <authorList>
            <person name="Thibeaux R."/>
            <person name="Iraola G."/>
            <person name="Ferres I."/>
            <person name="Bierque E."/>
            <person name="Girault D."/>
            <person name="Soupe-Gilbert M.-E."/>
            <person name="Picardeau M."/>
            <person name="Goarant C."/>
        </authorList>
    </citation>
    <scope>NUCLEOTIDE SEQUENCE [LARGE SCALE GENOMIC DNA]</scope>
    <source>
        <strain evidence="3 4">JW2-C-B1</strain>
    </source>
</reference>
<keyword evidence="4" id="KW-1185">Reference proteome</keyword>
<feature type="transmembrane region" description="Helical" evidence="1">
    <location>
        <begin position="107"/>
        <end position="129"/>
    </location>
</feature>
<feature type="transmembrane region" description="Helical" evidence="1">
    <location>
        <begin position="49"/>
        <end position="67"/>
    </location>
</feature>
<feature type="transmembrane region" description="Helical" evidence="1">
    <location>
        <begin position="6"/>
        <end position="28"/>
    </location>
</feature>
<dbReference type="RefSeq" id="WP_010575326.1">
    <property type="nucleotide sequence ID" value="NZ_CP033614.1"/>
</dbReference>
<evidence type="ECO:0000313" key="4">
    <source>
        <dbReference type="Proteomes" id="UP000231919"/>
    </source>
</evidence>
<evidence type="ECO:0000256" key="1">
    <source>
        <dbReference type="SAM" id="Phobius"/>
    </source>
</evidence>
<dbReference type="AlphaFoldDB" id="A0A5F1XYE6"/>
<protein>
    <submittedName>
        <fullName evidence="3">DUF1761 domain-containing protein</fullName>
    </submittedName>
    <submittedName>
        <fullName evidence="2">DUF1761 family protein</fullName>
    </submittedName>
</protein>
<evidence type="ECO:0000313" key="5">
    <source>
        <dbReference type="Proteomes" id="UP000276407"/>
    </source>
</evidence>
<gene>
    <name evidence="3" type="ORF">CH378_01065</name>
    <name evidence="2" type="ORF">EFP84_17415</name>
</gene>
<feature type="transmembrane region" description="Helical" evidence="1">
    <location>
        <begin position="79"/>
        <end position="100"/>
    </location>
</feature>
<evidence type="ECO:0000313" key="2">
    <source>
        <dbReference type="EMBL" id="AYV57111.1"/>
    </source>
</evidence>
<dbReference type="Proteomes" id="UP000231919">
    <property type="component" value="Unassembled WGS sequence"/>
</dbReference>
<keyword evidence="1" id="KW-0472">Membrane</keyword>